<dbReference type="Gene3D" id="3.40.50.150">
    <property type="entry name" value="Vaccinia Virus protein VP39"/>
    <property type="match status" value="1"/>
</dbReference>
<dbReference type="PROSITE" id="PS51569">
    <property type="entry name" value="DOT1"/>
    <property type="match status" value="1"/>
</dbReference>
<accession>E9G9T8</accession>
<dbReference type="PANTHER" id="PTHR21451">
    <property type="entry name" value="HISTONE H3 METHYLTRANSFERASE"/>
    <property type="match status" value="1"/>
</dbReference>
<keyword evidence="5 11" id="KW-0808">Transferase</keyword>
<evidence type="ECO:0000256" key="6">
    <source>
        <dbReference type="ARBA" id="ARBA00022691"/>
    </source>
</evidence>
<dbReference type="OrthoDB" id="443402at2759"/>
<keyword evidence="4 11" id="KW-0489">Methyltransferase</keyword>
<reference evidence="13 14" key="1">
    <citation type="journal article" date="2011" name="Science">
        <title>The ecoresponsive genome of Daphnia pulex.</title>
        <authorList>
            <person name="Colbourne J.K."/>
            <person name="Pfrender M.E."/>
            <person name="Gilbert D."/>
            <person name="Thomas W.K."/>
            <person name="Tucker A."/>
            <person name="Oakley T.H."/>
            <person name="Tokishita S."/>
            <person name="Aerts A."/>
            <person name="Arnold G.J."/>
            <person name="Basu M.K."/>
            <person name="Bauer D.J."/>
            <person name="Caceres C.E."/>
            <person name="Carmel L."/>
            <person name="Casola C."/>
            <person name="Choi J.H."/>
            <person name="Detter J.C."/>
            <person name="Dong Q."/>
            <person name="Dusheyko S."/>
            <person name="Eads B.D."/>
            <person name="Frohlich T."/>
            <person name="Geiler-Samerotte K.A."/>
            <person name="Gerlach D."/>
            <person name="Hatcher P."/>
            <person name="Jogdeo S."/>
            <person name="Krijgsveld J."/>
            <person name="Kriventseva E.V."/>
            <person name="Kultz D."/>
            <person name="Laforsch C."/>
            <person name="Lindquist E."/>
            <person name="Lopez J."/>
            <person name="Manak J.R."/>
            <person name="Muller J."/>
            <person name="Pangilinan J."/>
            <person name="Patwardhan R.P."/>
            <person name="Pitluck S."/>
            <person name="Pritham E.J."/>
            <person name="Rechtsteiner A."/>
            <person name="Rho M."/>
            <person name="Rogozin I.B."/>
            <person name="Sakarya O."/>
            <person name="Salamov A."/>
            <person name="Schaack S."/>
            <person name="Shapiro H."/>
            <person name="Shiga Y."/>
            <person name="Skalitzky C."/>
            <person name="Smith Z."/>
            <person name="Souvorov A."/>
            <person name="Sung W."/>
            <person name="Tang Z."/>
            <person name="Tsuchiya D."/>
            <person name="Tu H."/>
            <person name="Vos H."/>
            <person name="Wang M."/>
            <person name="Wolf Y.I."/>
            <person name="Yamagata H."/>
            <person name="Yamada T."/>
            <person name="Ye Y."/>
            <person name="Shaw J.R."/>
            <person name="Andrews J."/>
            <person name="Crease T.J."/>
            <person name="Tang H."/>
            <person name="Lucas S.M."/>
            <person name="Robertson H.M."/>
            <person name="Bork P."/>
            <person name="Koonin E.V."/>
            <person name="Zdobnov E.M."/>
            <person name="Grigoriev I.V."/>
            <person name="Lynch M."/>
            <person name="Boore J.L."/>
        </authorList>
    </citation>
    <scope>NUCLEOTIDE SEQUENCE [LARGE SCALE GENOMIC DNA]</scope>
</reference>
<comment type="similarity">
    <text evidence="11">Belongs to the class I-like SAM-binding methyltransferase superfamily. DOT1 family.</text>
</comment>
<dbReference type="GO" id="GO:0000077">
    <property type="term" value="P:DNA damage checkpoint signaling"/>
    <property type="evidence" value="ECO:0000318"/>
    <property type="project" value="GO_Central"/>
</dbReference>
<dbReference type="CDD" id="cd02440">
    <property type="entry name" value="AdoMet_MTases"/>
    <property type="match status" value="1"/>
</dbReference>
<dbReference type="OMA" id="ANNTEHF"/>
<dbReference type="SUPFAM" id="SSF53335">
    <property type="entry name" value="S-adenosyl-L-methionine-dependent methyltransferases"/>
    <property type="match status" value="1"/>
</dbReference>
<evidence type="ECO:0000256" key="1">
    <source>
        <dbReference type="ARBA" id="ARBA00004123"/>
    </source>
</evidence>
<dbReference type="InterPro" id="IPR029063">
    <property type="entry name" value="SAM-dependent_MTases_sf"/>
</dbReference>
<feature type="domain" description="DOT1" evidence="12">
    <location>
        <begin position="16"/>
        <end position="324"/>
    </location>
</feature>
<keyword evidence="7 11" id="KW-0156">Chromatin regulator</keyword>
<proteinExistence type="inferred from homology"/>
<comment type="miscellaneous">
    <text evidence="11">In contrast to other lysine histone methyltransferases, it does not contain a SET domain, suggesting the existence of another mechanism for methylation of lysine residues of histones.</text>
</comment>
<dbReference type="STRING" id="6669.E9G9T8"/>
<evidence type="ECO:0000256" key="11">
    <source>
        <dbReference type="RuleBase" id="RU271113"/>
    </source>
</evidence>
<dbReference type="Proteomes" id="UP000000305">
    <property type="component" value="Unassembled WGS sequence"/>
</dbReference>
<keyword evidence="6 11" id="KW-0949">S-adenosyl-L-methionine</keyword>
<keyword evidence="8 11" id="KW-0539">Nucleus</keyword>
<protein>
    <recommendedName>
        <fullName evidence="3 11">Histone-lysine N-methyltransferase, H3 lysine-79 specific</fullName>
        <ecNumber evidence="2 11">2.1.1.360</ecNumber>
    </recommendedName>
    <alternativeName>
        <fullName evidence="9 11">Histone H3-K79 methyltransferase</fullName>
    </alternativeName>
</protein>
<evidence type="ECO:0000259" key="12">
    <source>
        <dbReference type="PROSITE" id="PS51569"/>
    </source>
</evidence>
<dbReference type="Gene3D" id="1.10.260.60">
    <property type="match status" value="1"/>
</dbReference>
<sequence length="324" mass="36914">MSKALELKLYSPAGSDPDVYEWPLTCGRGATSGAVELVETIRWVCQEFPEIVMESNILSSYDTNSYESMKSLVDEYNNTIDAFLQRAAHTTRPDARFSTTQRRTSRNLLRHILQQVYVHAVTNPSKLNQYEPFSPEVYGETSYELVCQIIDQLNITEEDTFLDLGSGVGQIVLQVAASTCCKMVWGIEKSDWPNLFAEKMDLHFKRLMRWWGKPYGEYQLINGDFLDQRHSDKINSASVIFVNNLAFGPNLDHQLKERFAELRDGVRIISSKEFCPINSRLSERNLSNIGTIMQVSKLSPPQGSVSWTGKSVSYYVHTIDRTKV</sequence>
<dbReference type="PANTHER" id="PTHR21451:SF0">
    <property type="entry name" value="HISTONE-LYSINE N-METHYLTRANSFERASE, H3 LYSINE-79 SPECIFIC"/>
    <property type="match status" value="1"/>
</dbReference>
<keyword evidence="14" id="KW-1185">Reference proteome</keyword>
<dbReference type="GO" id="GO:0031151">
    <property type="term" value="F:histone H3K79 methyltransferase activity"/>
    <property type="evidence" value="ECO:0000318"/>
    <property type="project" value="GO_Central"/>
</dbReference>
<name>E9G9T8_DAPPU</name>
<dbReference type="AlphaFoldDB" id="E9G9T8"/>
<dbReference type="FunFam" id="3.40.50.150:FF:000033">
    <property type="entry name" value="Histone-lysine N-methyltransferase, H3 lysine-79 specific"/>
    <property type="match status" value="1"/>
</dbReference>
<dbReference type="GO" id="GO:0006281">
    <property type="term" value="P:DNA repair"/>
    <property type="evidence" value="ECO:0000318"/>
    <property type="project" value="GO_Central"/>
</dbReference>
<comment type="function">
    <text evidence="11">Histone methyltransferase that specifically trimethylates histone H3 to form H3K79me3. This methylation is required for telomere silencing and for the pachytene checkpoint during the meiotic cell cycle by allowing the recruitment of RAD9 to double strand breaks. Nucleosomes are preferred as substrate compared to free histone.</text>
</comment>
<evidence type="ECO:0000256" key="5">
    <source>
        <dbReference type="ARBA" id="ARBA00022679"/>
    </source>
</evidence>
<dbReference type="GO" id="GO:0140956">
    <property type="term" value="F:histone H3K79 trimethyltransferase activity"/>
    <property type="evidence" value="ECO:0007669"/>
    <property type="project" value="UniProtKB-EC"/>
</dbReference>
<dbReference type="Pfam" id="PF08123">
    <property type="entry name" value="DOT1"/>
    <property type="match status" value="1"/>
</dbReference>
<comment type="catalytic activity">
    <reaction evidence="10 11">
        <text>L-lysyl(79)-[histone H3] + 3 S-adenosyl-L-methionine = N(6),N(6),N(6)-trimethyl-L-lysyl(79)-[histone H3] + 3 S-adenosyl-L-homocysteine + 3 H(+)</text>
        <dbReference type="Rhea" id="RHEA:60328"/>
        <dbReference type="Rhea" id="RHEA-COMP:15549"/>
        <dbReference type="Rhea" id="RHEA-COMP:15552"/>
        <dbReference type="ChEBI" id="CHEBI:15378"/>
        <dbReference type="ChEBI" id="CHEBI:29969"/>
        <dbReference type="ChEBI" id="CHEBI:57856"/>
        <dbReference type="ChEBI" id="CHEBI:59789"/>
        <dbReference type="ChEBI" id="CHEBI:61961"/>
        <dbReference type="EC" id="2.1.1.360"/>
    </reaction>
</comment>
<dbReference type="InParanoid" id="E9G9T8"/>
<evidence type="ECO:0000313" key="13">
    <source>
        <dbReference type="EMBL" id="EFX83627.1"/>
    </source>
</evidence>
<organism evidence="13 14">
    <name type="scientific">Daphnia pulex</name>
    <name type="common">Water flea</name>
    <dbReference type="NCBI Taxonomy" id="6669"/>
    <lineage>
        <taxon>Eukaryota</taxon>
        <taxon>Metazoa</taxon>
        <taxon>Ecdysozoa</taxon>
        <taxon>Arthropoda</taxon>
        <taxon>Crustacea</taxon>
        <taxon>Branchiopoda</taxon>
        <taxon>Diplostraca</taxon>
        <taxon>Cladocera</taxon>
        <taxon>Anomopoda</taxon>
        <taxon>Daphniidae</taxon>
        <taxon>Daphnia</taxon>
    </lineage>
</organism>
<evidence type="ECO:0000256" key="10">
    <source>
        <dbReference type="ARBA" id="ARBA00047770"/>
    </source>
</evidence>
<dbReference type="EMBL" id="GL732536">
    <property type="protein sequence ID" value="EFX83627.1"/>
    <property type="molecule type" value="Genomic_DNA"/>
</dbReference>
<dbReference type="GO" id="GO:0005634">
    <property type="term" value="C:nucleus"/>
    <property type="evidence" value="ECO:0000318"/>
    <property type="project" value="GO_Central"/>
</dbReference>
<comment type="subcellular location">
    <subcellularLocation>
        <location evidence="1 11">Nucleus</location>
    </subcellularLocation>
</comment>
<evidence type="ECO:0000256" key="4">
    <source>
        <dbReference type="ARBA" id="ARBA00022603"/>
    </source>
</evidence>
<dbReference type="GO" id="GO:0035097">
    <property type="term" value="C:histone methyltransferase complex"/>
    <property type="evidence" value="ECO:0007669"/>
    <property type="project" value="UniProtKB-ARBA"/>
</dbReference>
<gene>
    <name evidence="13" type="ORF">DAPPUDRAFT_47843</name>
</gene>
<dbReference type="KEGG" id="dpx:DAPPUDRAFT_47843"/>
<dbReference type="InterPro" id="IPR030445">
    <property type="entry name" value="H3-K79_meTrfase"/>
</dbReference>
<dbReference type="HOGENOM" id="CLU_071213_0_0_1"/>
<dbReference type="InterPro" id="IPR025789">
    <property type="entry name" value="DOT1_dom"/>
</dbReference>
<evidence type="ECO:0000256" key="7">
    <source>
        <dbReference type="ARBA" id="ARBA00022853"/>
    </source>
</evidence>
<evidence type="ECO:0000256" key="8">
    <source>
        <dbReference type="ARBA" id="ARBA00023242"/>
    </source>
</evidence>
<dbReference type="PhylomeDB" id="E9G9T8"/>
<dbReference type="GO" id="GO:0032259">
    <property type="term" value="P:methylation"/>
    <property type="evidence" value="ECO:0007669"/>
    <property type="project" value="UniProtKB-KW"/>
</dbReference>
<evidence type="ECO:0000313" key="14">
    <source>
        <dbReference type="Proteomes" id="UP000000305"/>
    </source>
</evidence>
<evidence type="ECO:0000256" key="3">
    <source>
        <dbReference type="ARBA" id="ARBA00020987"/>
    </source>
</evidence>
<dbReference type="eggNOG" id="KOG3924">
    <property type="taxonomic scope" value="Eukaryota"/>
</dbReference>
<evidence type="ECO:0000256" key="9">
    <source>
        <dbReference type="ARBA" id="ARBA00029821"/>
    </source>
</evidence>
<dbReference type="GO" id="GO:0031509">
    <property type="term" value="P:subtelomeric heterochromatin formation"/>
    <property type="evidence" value="ECO:0000318"/>
    <property type="project" value="GO_Central"/>
</dbReference>
<dbReference type="GO" id="GO:0000781">
    <property type="term" value="C:chromosome, telomeric region"/>
    <property type="evidence" value="ECO:0007669"/>
    <property type="project" value="GOC"/>
</dbReference>
<evidence type="ECO:0000256" key="2">
    <source>
        <dbReference type="ARBA" id="ARBA00012190"/>
    </source>
</evidence>
<dbReference type="EC" id="2.1.1.360" evidence="2 11"/>